<dbReference type="PANTHER" id="PTHR20861:SF1">
    <property type="entry name" value="HOMOSERINE KINASE"/>
    <property type="match status" value="1"/>
</dbReference>
<evidence type="ECO:0000256" key="3">
    <source>
        <dbReference type="ARBA" id="ARBA00022777"/>
    </source>
</evidence>
<evidence type="ECO:0000256" key="1">
    <source>
        <dbReference type="ARBA" id="ARBA00022679"/>
    </source>
</evidence>
<proteinExistence type="predicted"/>
<dbReference type="Proteomes" id="UP000053557">
    <property type="component" value="Unassembled WGS sequence"/>
</dbReference>
<dbReference type="SUPFAM" id="SSF55060">
    <property type="entry name" value="GHMP Kinase, C-terminal domain"/>
    <property type="match status" value="1"/>
</dbReference>
<evidence type="ECO:0000313" key="7">
    <source>
        <dbReference type="Proteomes" id="UP000053557"/>
    </source>
</evidence>
<sequence>MYHAAQSAGAIGTVLSGAGPTLLAVVEAGDPAQNVAQAMVSAFEQTGSAAVARVLPTTTTGAYVHVKMEKTPLQTH</sequence>
<organism evidence="6 7">
    <name type="scientific">Ferroacidibacillus organovorans</name>
    <dbReference type="NCBI Taxonomy" id="1765683"/>
    <lineage>
        <taxon>Bacteria</taxon>
        <taxon>Bacillati</taxon>
        <taxon>Bacillota</taxon>
        <taxon>Bacilli</taxon>
        <taxon>Bacillales</taxon>
        <taxon>Alicyclobacillaceae</taxon>
        <taxon>Ferroacidibacillus</taxon>
    </lineage>
</organism>
<dbReference type="InterPro" id="IPR013750">
    <property type="entry name" value="GHMP_kinase_C_dom"/>
</dbReference>
<protein>
    <recommendedName>
        <fullName evidence="5">GHMP kinase C-terminal domain-containing protein</fullName>
    </recommendedName>
</protein>
<reference evidence="6 7" key="1">
    <citation type="submission" date="2015-12" db="EMBL/GenBank/DDBJ databases">
        <title>Draft genome sequence of Acidibacillus ferrooxidans ITV001, isolated from a chalcopyrite acid mine drainage site in Brazil.</title>
        <authorList>
            <person name="Dall'Agnol H."/>
            <person name="Nancucheo I."/>
            <person name="Johnson B."/>
            <person name="Oliveira R."/>
            <person name="Leite L."/>
            <person name="Pylro V."/>
            <person name="Nunes G.L."/>
            <person name="Tzotzos G."/>
            <person name="Fernandes G.R."/>
            <person name="Dutra J."/>
            <person name="Orellana S.C."/>
            <person name="Oliveira G."/>
        </authorList>
    </citation>
    <scope>NUCLEOTIDE SEQUENCE [LARGE SCALE GENOMIC DNA]</scope>
    <source>
        <strain evidence="7">ITV01</strain>
    </source>
</reference>
<dbReference type="Gene3D" id="3.30.70.890">
    <property type="entry name" value="GHMP kinase, C-terminal domain"/>
    <property type="match status" value="1"/>
</dbReference>
<evidence type="ECO:0000313" key="6">
    <source>
        <dbReference type="EMBL" id="KUO94960.1"/>
    </source>
</evidence>
<dbReference type="Pfam" id="PF08544">
    <property type="entry name" value="GHMP_kinases_C"/>
    <property type="match status" value="1"/>
</dbReference>
<name>A0A101XP41_9BACL</name>
<accession>A0A101XP41</accession>
<dbReference type="EMBL" id="LPVJ01000061">
    <property type="protein sequence ID" value="KUO94960.1"/>
    <property type="molecule type" value="Genomic_DNA"/>
</dbReference>
<comment type="caution">
    <text evidence="6">The sequence shown here is derived from an EMBL/GenBank/DDBJ whole genome shotgun (WGS) entry which is preliminary data.</text>
</comment>
<dbReference type="GO" id="GO:0005524">
    <property type="term" value="F:ATP binding"/>
    <property type="evidence" value="ECO:0007669"/>
    <property type="project" value="UniProtKB-KW"/>
</dbReference>
<keyword evidence="1" id="KW-0808">Transferase</keyword>
<evidence type="ECO:0000259" key="5">
    <source>
        <dbReference type="Pfam" id="PF08544"/>
    </source>
</evidence>
<gene>
    <name evidence="6" type="ORF">ATW55_04815</name>
</gene>
<keyword evidence="7" id="KW-1185">Reference proteome</keyword>
<keyword evidence="3" id="KW-0418">Kinase</keyword>
<dbReference type="PANTHER" id="PTHR20861">
    <property type="entry name" value="HOMOSERINE/4-DIPHOSPHOCYTIDYL-2-C-METHYL-D-ERYTHRITOL KINASE"/>
    <property type="match status" value="1"/>
</dbReference>
<dbReference type="GO" id="GO:0016301">
    <property type="term" value="F:kinase activity"/>
    <property type="evidence" value="ECO:0007669"/>
    <property type="project" value="UniProtKB-KW"/>
</dbReference>
<keyword evidence="2" id="KW-0547">Nucleotide-binding</keyword>
<evidence type="ECO:0000256" key="2">
    <source>
        <dbReference type="ARBA" id="ARBA00022741"/>
    </source>
</evidence>
<keyword evidence="4" id="KW-0067">ATP-binding</keyword>
<feature type="domain" description="GHMP kinase C-terminal" evidence="5">
    <location>
        <begin position="4"/>
        <end position="44"/>
    </location>
</feature>
<dbReference type="InterPro" id="IPR036554">
    <property type="entry name" value="GHMP_kinase_C_sf"/>
</dbReference>
<evidence type="ECO:0000256" key="4">
    <source>
        <dbReference type="ARBA" id="ARBA00022840"/>
    </source>
</evidence>
<dbReference type="AlphaFoldDB" id="A0A101XP41"/>